<keyword evidence="3" id="KW-1185">Reference proteome</keyword>
<organism evidence="2 3">
    <name type="scientific">Rubroshorea leprosula</name>
    <dbReference type="NCBI Taxonomy" id="152421"/>
    <lineage>
        <taxon>Eukaryota</taxon>
        <taxon>Viridiplantae</taxon>
        <taxon>Streptophyta</taxon>
        <taxon>Embryophyta</taxon>
        <taxon>Tracheophyta</taxon>
        <taxon>Spermatophyta</taxon>
        <taxon>Magnoliopsida</taxon>
        <taxon>eudicotyledons</taxon>
        <taxon>Gunneridae</taxon>
        <taxon>Pentapetalae</taxon>
        <taxon>rosids</taxon>
        <taxon>malvids</taxon>
        <taxon>Malvales</taxon>
        <taxon>Dipterocarpaceae</taxon>
        <taxon>Rubroshorea</taxon>
    </lineage>
</organism>
<protein>
    <recommendedName>
        <fullName evidence="1">Reverse transcriptase zinc-binding domain-containing protein</fullName>
    </recommendedName>
</protein>
<evidence type="ECO:0000313" key="3">
    <source>
        <dbReference type="Proteomes" id="UP001054252"/>
    </source>
</evidence>
<accession>A0AAV5JYI4</accession>
<evidence type="ECO:0000259" key="1">
    <source>
        <dbReference type="Pfam" id="PF13966"/>
    </source>
</evidence>
<feature type="domain" description="Reverse transcriptase zinc-binding" evidence="1">
    <location>
        <begin position="368"/>
        <end position="452"/>
    </location>
</feature>
<sequence length="556" mass="64535">MISKKLDKLMVNEVWLDNFPSTKASFLPPGCSDHCAGLVEITLPMIKGCAMYQLCKKLKVLKPALKKLNTDHYGDIQSRLQQERDKLHMLQLDLLANPREDLIQVEHEQANKVAALQLAEESFFRQKSRVKWLQEGDSNIAYFHKVVKIKRMKNTIIELTAMDGRKLTALSDMEAEAVQFYKNLLGTQDVNCRKVDSQWLKDLLQFQLPEDLCTLLTQPVTATEIKAIVFNSPGHKAHGPDGYTAEFFKASWAIVANASWGWRKILKLRQVARKLIKHVPVNGMDTYIWHDHWHPCGPLLETYGDSIVRDTGIPSQAKLACVISGNFWKWPSARSPQLVQIQMHLFSIWPKQSEKDQVLWVPSTSRSYKAGQTWNWLRRKQGRKAWHKLIWFYQAIPKHSFISWLAILNRLTTKVRQKQWTPTIADTCILCNGSSETNEHLFFKCNFTSNIWQQLCFITGIPFIDSWQSLMHWLGKRIRRKSLYHTLIKLTWNASVYHVWMERNRRFHQQVFKSESALIHDIQIDVRSKILGFVQPKSLLLPTTIARNWGLETIAV</sequence>
<name>A0AAV5JYI4_9ROSI</name>
<dbReference type="AlphaFoldDB" id="A0AAV5JYI4"/>
<dbReference type="Proteomes" id="UP001054252">
    <property type="component" value="Unassembled WGS sequence"/>
</dbReference>
<evidence type="ECO:0000313" key="2">
    <source>
        <dbReference type="EMBL" id="GKV18822.1"/>
    </source>
</evidence>
<reference evidence="2 3" key="1">
    <citation type="journal article" date="2021" name="Commun. Biol.">
        <title>The genome of Shorea leprosula (Dipterocarpaceae) highlights the ecological relevance of drought in aseasonal tropical rainforests.</title>
        <authorList>
            <person name="Ng K.K.S."/>
            <person name="Kobayashi M.J."/>
            <person name="Fawcett J.A."/>
            <person name="Hatakeyama M."/>
            <person name="Paape T."/>
            <person name="Ng C.H."/>
            <person name="Ang C.C."/>
            <person name="Tnah L.H."/>
            <person name="Lee C.T."/>
            <person name="Nishiyama T."/>
            <person name="Sese J."/>
            <person name="O'Brien M.J."/>
            <person name="Copetti D."/>
            <person name="Mohd Noor M.I."/>
            <person name="Ong R.C."/>
            <person name="Putra M."/>
            <person name="Sireger I.Z."/>
            <person name="Indrioko S."/>
            <person name="Kosugi Y."/>
            <person name="Izuno A."/>
            <person name="Isagi Y."/>
            <person name="Lee S.L."/>
            <person name="Shimizu K.K."/>
        </authorList>
    </citation>
    <scope>NUCLEOTIDE SEQUENCE [LARGE SCALE GENOMIC DNA]</scope>
    <source>
        <strain evidence="2">214</strain>
    </source>
</reference>
<dbReference type="InterPro" id="IPR026960">
    <property type="entry name" value="RVT-Znf"/>
</dbReference>
<dbReference type="PANTHER" id="PTHR33116">
    <property type="entry name" value="REVERSE TRANSCRIPTASE ZINC-BINDING DOMAIN-CONTAINING PROTEIN-RELATED-RELATED"/>
    <property type="match status" value="1"/>
</dbReference>
<dbReference type="PANTHER" id="PTHR33116:SF66">
    <property type="entry name" value="REVERSE TRANSCRIPTASE ZINC-BINDING DOMAIN-CONTAINING PROTEIN"/>
    <property type="match status" value="1"/>
</dbReference>
<dbReference type="EMBL" id="BPVZ01000051">
    <property type="protein sequence ID" value="GKV18822.1"/>
    <property type="molecule type" value="Genomic_DNA"/>
</dbReference>
<proteinExistence type="predicted"/>
<dbReference type="Pfam" id="PF13966">
    <property type="entry name" value="zf-RVT"/>
    <property type="match status" value="1"/>
</dbReference>
<comment type="caution">
    <text evidence="2">The sequence shown here is derived from an EMBL/GenBank/DDBJ whole genome shotgun (WGS) entry which is preliminary data.</text>
</comment>
<gene>
    <name evidence="2" type="ORF">SLEP1_g29154</name>
</gene>